<dbReference type="InterPro" id="IPR000219">
    <property type="entry name" value="DH_dom"/>
</dbReference>
<protein>
    <recommendedName>
        <fullName evidence="2">DH domain-containing protein</fullName>
    </recommendedName>
</protein>
<dbReference type="PANTHER" id="PTHR12673:SF159">
    <property type="entry name" value="LD03170P"/>
    <property type="match status" value="1"/>
</dbReference>
<dbReference type="PANTHER" id="PTHR12673">
    <property type="entry name" value="FACIOGENITAL DYSPLASIA PROTEIN"/>
    <property type="match status" value="1"/>
</dbReference>
<name>A0A4S2MDA1_OPIFE</name>
<dbReference type="Proteomes" id="UP000308267">
    <property type="component" value="Unassembled WGS sequence"/>
</dbReference>
<evidence type="ECO:0000259" key="2">
    <source>
        <dbReference type="PROSITE" id="PS50010"/>
    </source>
</evidence>
<feature type="compositionally biased region" description="Low complexity" evidence="1">
    <location>
        <begin position="102"/>
        <end position="131"/>
    </location>
</feature>
<sequence length="1159" mass="128721">MKSTKSCKPLANKREKKQNPAECIVPREFWSASGENAFDGELINRRKSTEYPLNGGALMVDSRTDVKQQSLVNSLPMGVDSTALGKSRLPTHSLTGSDCSASEGSSLSTSQVSTYSPSSCSSSLECSPSGSTNCTSPRSKHASDDTTRSSNSSALTDDPLFRNSVAARISETCIPVGLTAQFHPSRMRAKLKRLKVPSDHPRQTEEVHHTVSDAKCNLYSHSGVSPGFSRPNSPEKVGGFKPEIQQPILLGESNEISDGLSATSSASPIGWNVASPEENLHSVSRLDSSMNRPETAQIRCSKESLPAPDKQQPNRDVSGNIECIAEAPPSILCRPSVNDSETTGRDSNSKATSRKRTATPNSNLDFESSGPSPSSDHSQTIQPPHHEEILRITETIGRILEELVTTERSYCRSLYVFSEVVAKGVCTKSSVSLKELRLLFPRCLPDLYVMHIKMLDQMEEGLTEFFQHGITTYSVQARDVALPFVVLLNGLQESTEHFLTGDLGYDQKAQQRHQKVHRIQSEPDSTEPLFPSLYRRYLSEFTMAMKIQRKLLRQSSKFRQTVKRLREHPDCEGFDFSAFLLAPVQRLPRYLLLVRQLARQFNKLLQCQLLILNIPIRTAWELTKQTEDRLHQILVNLDSQLVGKLQRPTGASTFGKPETHGLNSEDTQPSPVPETSAERVAEEAEGVRPRVRRAFSDKVSNNLDEQTQPDAGDETEVTRDAEAHNLAKSTDNHSVIAKKSNTSNDGDNRGTFVVGLEMENWIKTSDLINASEKDKRKGVLFDHKLQDECSIHEDQVKNNARPTDSSPEIAIITNFHPNTVAPKERDFNRIEGYGFPLESSSVGLEVQLVGSHQPEEKNNASAAANRPKDTDAGGQMELIPSCIVQTVDYTQPEQEEANFHEHTSTLVGNECEVQQASKKDSEWHSNTVASDMTDPPLVECNVVHPVEPLHQTVHDDQPRAEPTASFSNDDPLNARGLTCGDQSEGKSAPHKTTQNSLGLKQQKTLVHQRKGASTLKITRAQTFDTRPSFEKPQTMWKFSIWNFFRRKPSSMDDVSGAANRKKDNGEPLNVSTDDLERLKPLSLTEVGDVHFYDESQSIEPKQKVEGGCRTPSLNASWSIQNQFGRTVIDFQEALQVSLNYPQNNDHMFLDETGNICFEI</sequence>
<proteinExistence type="predicted"/>
<dbReference type="SUPFAM" id="SSF48065">
    <property type="entry name" value="DBL homology domain (DH-domain)"/>
    <property type="match status" value="1"/>
</dbReference>
<evidence type="ECO:0000256" key="1">
    <source>
        <dbReference type="SAM" id="MobiDB-lite"/>
    </source>
</evidence>
<comment type="caution">
    <text evidence="3">The sequence shown here is derived from an EMBL/GenBank/DDBJ whole genome shotgun (WGS) entry which is preliminary data.</text>
</comment>
<feature type="compositionally biased region" description="Polar residues" evidence="1">
    <location>
        <begin position="698"/>
        <end position="709"/>
    </location>
</feature>
<evidence type="ECO:0000313" key="4">
    <source>
        <dbReference type="Proteomes" id="UP000308267"/>
    </source>
</evidence>
<accession>A0A4S2MDA1</accession>
<organism evidence="3 4">
    <name type="scientific">Opisthorchis felineus</name>
    <dbReference type="NCBI Taxonomy" id="147828"/>
    <lineage>
        <taxon>Eukaryota</taxon>
        <taxon>Metazoa</taxon>
        <taxon>Spiralia</taxon>
        <taxon>Lophotrochozoa</taxon>
        <taxon>Platyhelminthes</taxon>
        <taxon>Trematoda</taxon>
        <taxon>Digenea</taxon>
        <taxon>Opisthorchiida</taxon>
        <taxon>Opisthorchiata</taxon>
        <taxon>Opisthorchiidae</taxon>
        <taxon>Opisthorchis</taxon>
    </lineage>
</organism>
<dbReference type="EMBL" id="SJOL01004009">
    <property type="protein sequence ID" value="TGZ72167.1"/>
    <property type="molecule type" value="Genomic_DNA"/>
</dbReference>
<dbReference type="InterPro" id="IPR051092">
    <property type="entry name" value="FYVE_RhoGEF_PH"/>
</dbReference>
<feature type="region of interest" description="Disordered" evidence="1">
    <location>
        <begin position="851"/>
        <end position="874"/>
    </location>
</feature>
<feature type="compositionally biased region" description="Polar residues" evidence="1">
    <location>
        <begin position="90"/>
        <end position="100"/>
    </location>
</feature>
<dbReference type="GO" id="GO:0005737">
    <property type="term" value="C:cytoplasm"/>
    <property type="evidence" value="ECO:0007669"/>
    <property type="project" value="TreeGrafter"/>
</dbReference>
<dbReference type="SMART" id="SM00325">
    <property type="entry name" value="RhoGEF"/>
    <property type="match status" value="1"/>
</dbReference>
<feature type="region of interest" description="Disordered" evidence="1">
    <location>
        <begin position="332"/>
        <end position="383"/>
    </location>
</feature>
<dbReference type="Gene3D" id="1.20.900.10">
    <property type="entry name" value="Dbl homology (DH) domain"/>
    <property type="match status" value="1"/>
</dbReference>
<dbReference type="EMBL" id="SJOL01004009">
    <property type="protein sequence ID" value="TGZ72166.1"/>
    <property type="molecule type" value="Genomic_DNA"/>
</dbReference>
<reference evidence="3 4" key="1">
    <citation type="journal article" date="2019" name="BMC Genomics">
        <title>New insights from Opisthorchis felineus genome: update on genomics of the epidemiologically important liver flukes.</title>
        <authorList>
            <person name="Ershov N.I."/>
            <person name="Mordvinov V.A."/>
            <person name="Prokhortchouk E.B."/>
            <person name="Pakharukova M.Y."/>
            <person name="Gunbin K.V."/>
            <person name="Ustyantsev K."/>
            <person name="Genaev M.A."/>
            <person name="Blinov A.G."/>
            <person name="Mazur A."/>
            <person name="Boulygina E."/>
            <person name="Tsygankova S."/>
            <person name="Khrameeva E."/>
            <person name="Chekanov N."/>
            <person name="Fan G."/>
            <person name="Xiao A."/>
            <person name="Zhang H."/>
            <person name="Xu X."/>
            <person name="Yang H."/>
            <person name="Solovyev V."/>
            <person name="Lee S.M."/>
            <person name="Liu X."/>
            <person name="Afonnikov D.A."/>
            <person name="Skryabin K.G."/>
        </authorList>
    </citation>
    <scope>NUCLEOTIDE SEQUENCE [LARGE SCALE GENOMIC DNA]</scope>
    <source>
        <strain evidence="3">AK-0245</strain>
        <tissue evidence="3">Whole organism</tissue>
    </source>
</reference>
<feature type="compositionally biased region" description="Basic and acidic residues" evidence="1">
    <location>
        <begin position="676"/>
        <end position="688"/>
    </location>
</feature>
<dbReference type="InterPro" id="IPR035899">
    <property type="entry name" value="DBL_dom_sf"/>
</dbReference>
<feature type="region of interest" description="Disordered" evidence="1">
    <location>
        <begin position="648"/>
        <end position="688"/>
    </location>
</feature>
<dbReference type="PROSITE" id="PS50010">
    <property type="entry name" value="DH_2"/>
    <property type="match status" value="1"/>
</dbReference>
<keyword evidence="4" id="KW-1185">Reference proteome</keyword>
<dbReference type="AlphaFoldDB" id="A0A4S2MDA1"/>
<feature type="compositionally biased region" description="Polar residues" evidence="1">
    <location>
        <begin position="990"/>
        <end position="1001"/>
    </location>
</feature>
<feature type="region of interest" description="Disordered" evidence="1">
    <location>
        <begin position="698"/>
        <end position="717"/>
    </location>
</feature>
<gene>
    <name evidence="3" type="ORF">CRM22_002272</name>
</gene>
<evidence type="ECO:0000313" key="3">
    <source>
        <dbReference type="EMBL" id="TGZ72167.1"/>
    </source>
</evidence>
<feature type="compositionally biased region" description="Polar residues" evidence="1">
    <location>
        <begin position="283"/>
        <end position="294"/>
    </location>
</feature>
<feature type="region of interest" description="Disordered" evidence="1">
    <location>
        <begin position="77"/>
        <end position="157"/>
    </location>
</feature>
<dbReference type="GO" id="GO:0005085">
    <property type="term" value="F:guanyl-nucleotide exchange factor activity"/>
    <property type="evidence" value="ECO:0007669"/>
    <property type="project" value="InterPro"/>
</dbReference>
<dbReference type="Pfam" id="PF00621">
    <property type="entry name" value="RhoGEF"/>
    <property type="match status" value="1"/>
</dbReference>
<dbReference type="OrthoDB" id="245697at2759"/>
<feature type="domain" description="DH" evidence="2">
    <location>
        <begin position="395"/>
        <end position="640"/>
    </location>
</feature>
<feature type="compositionally biased region" description="Low complexity" evidence="1">
    <location>
        <begin position="368"/>
        <end position="378"/>
    </location>
</feature>
<feature type="region of interest" description="Disordered" evidence="1">
    <location>
        <begin position="954"/>
        <end position="1001"/>
    </location>
</feature>
<dbReference type="STRING" id="147828.A0A4S2MDA1"/>
<feature type="region of interest" description="Disordered" evidence="1">
    <location>
        <begin position="283"/>
        <end position="316"/>
    </location>
</feature>